<dbReference type="Proteomes" id="UP000710432">
    <property type="component" value="Unassembled WGS sequence"/>
</dbReference>
<dbReference type="AlphaFoldDB" id="A0A8J6GS75"/>
<dbReference type="GO" id="GO:0005634">
    <property type="term" value="C:nucleus"/>
    <property type="evidence" value="ECO:0007669"/>
    <property type="project" value="UniProtKB-SubCell"/>
</dbReference>
<evidence type="ECO:0000313" key="6">
    <source>
        <dbReference type="Proteomes" id="UP000710432"/>
    </source>
</evidence>
<reference evidence="5" key="1">
    <citation type="submission" date="2020-03" db="EMBL/GenBank/DDBJ databases">
        <title>Studies in the Genomics of Life Span.</title>
        <authorList>
            <person name="Glass D."/>
        </authorList>
    </citation>
    <scope>NUCLEOTIDE SEQUENCE</scope>
    <source>
        <strain evidence="5">LTLLF</strain>
        <tissue evidence="5">Muscle</tissue>
    </source>
</reference>
<name>A0A8J6GS75_MICOH</name>
<feature type="DNA-binding region" description="Homeobox" evidence="2">
    <location>
        <begin position="137"/>
        <end position="196"/>
    </location>
</feature>
<keyword evidence="2 3" id="KW-0238">DNA-binding</keyword>
<keyword evidence="2 3" id="KW-0539">Nucleus</keyword>
<dbReference type="PROSITE" id="PS50071">
    <property type="entry name" value="HOMEOBOX_2"/>
    <property type="match status" value="1"/>
</dbReference>
<gene>
    <name evidence="5" type="ORF">LTLLF_103565</name>
</gene>
<evidence type="ECO:0000259" key="4">
    <source>
        <dbReference type="PROSITE" id="PS50071"/>
    </source>
</evidence>
<organism evidence="5 6">
    <name type="scientific">Microtus ochrogaster</name>
    <name type="common">Prairie vole</name>
    <dbReference type="NCBI Taxonomy" id="79684"/>
    <lineage>
        <taxon>Eukaryota</taxon>
        <taxon>Metazoa</taxon>
        <taxon>Chordata</taxon>
        <taxon>Craniata</taxon>
        <taxon>Vertebrata</taxon>
        <taxon>Euteleostomi</taxon>
        <taxon>Mammalia</taxon>
        <taxon>Eutheria</taxon>
        <taxon>Euarchontoglires</taxon>
        <taxon>Glires</taxon>
        <taxon>Rodentia</taxon>
        <taxon>Myomorpha</taxon>
        <taxon>Muroidea</taxon>
        <taxon>Cricetidae</taxon>
        <taxon>Arvicolinae</taxon>
        <taxon>Microtus</taxon>
    </lineage>
</organism>
<dbReference type="InterPro" id="IPR001356">
    <property type="entry name" value="HD"/>
</dbReference>
<dbReference type="GO" id="GO:0000981">
    <property type="term" value="F:DNA-binding transcription factor activity, RNA polymerase II-specific"/>
    <property type="evidence" value="ECO:0007669"/>
    <property type="project" value="TreeGrafter"/>
</dbReference>
<proteinExistence type="predicted"/>
<dbReference type="Pfam" id="PF00046">
    <property type="entry name" value="Homeodomain"/>
    <property type="match status" value="1"/>
</dbReference>
<comment type="subcellular location">
    <subcellularLocation>
        <location evidence="1 2 3">Nucleus</location>
    </subcellularLocation>
</comment>
<evidence type="ECO:0000256" key="1">
    <source>
        <dbReference type="ARBA" id="ARBA00004123"/>
    </source>
</evidence>
<dbReference type="InterPro" id="IPR050649">
    <property type="entry name" value="Paired_Homeobox_TFs"/>
</dbReference>
<evidence type="ECO:0000256" key="3">
    <source>
        <dbReference type="RuleBase" id="RU000682"/>
    </source>
</evidence>
<protein>
    <submittedName>
        <fullName evidence="5">Homeobox protein ESX1</fullName>
    </submittedName>
</protein>
<dbReference type="InterPro" id="IPR009057">
    <property type="entry name" value="Homeodomain-like_sf"/>
</dbReference>
<evidence type="ECO:0000256" key="2">
    <source>
        <dbReference type="PROSITE-ProRule" id="PRU00108"/>
    </source>
</evidence>
<dbReference type="GO" id="GO:0000977">
    <property type="term" value="F:RNA polymerase II transcription regulatory region sequence-specific DNA binding"/>
    <property type="evidence" value="ECO:0007669"/>
    <property type="project" value="TreeGrafter"/>
</dbReference>
<dbReference type="Gene3D" id="1.10.10.60">
    <property type="entry name" value="Homeodomain-like"/>
    <property type="match status" value="1"/>
</dbReference>
<dbReference type="SUPFAM" id="SSF46689">
    <property type="entry name" value="Homeodomain-like"/>
    <property type="match status" value="1"/>
</dbReference>
<evidence type="ECO:0000313" key="5">
    <source>
        <dbReference type="EMBL" id="KAH0516179.1"/>
    </source>
</evidence>
<dbReference type="EMBL" id="JAATJU010020700">
    <property type="protein sequence ID" value="KAH0516179.1"/>
    <property type="molecule type" value="Genomic_DNA"/>
</dbReference>
<dbReference type="PANTHER" id="PTHR24329">
    <property type="entry name" value="HOMEOBOX PROTEIN ARISTALESS"/>
    <property type="match status" value="1"/>
</dbReference>
<accession>A0A8J6GS75</accession>
<feature type="domain" description="Homeobox" evidence="4">
    <location>
        <begin position="135"/>
        <end position="195"/>
    </location>
</feature>
<dbReference type="SMART" id="SM00389">
    <property type="entry name" value="HOX"/>
    <property type="match status" value="1"/>
</dbReference>
<comment type="caution">
    <text evidence="5">The sequence shown here is derived from an EMBL/GenBank/DDBJ whole genome shotgun (WGS) entry which is preliminary data.</text>
</comment>
<dbReference type="PANTHER" id="PTHR24329:SF566">
    <property type="entry name" value="REPRODUCTIVE HOMEOBOX 12"/>
    <property type="match status" value="1"/>
</dbReference>
<dbReference type="CDD" id="cd00086">
    <property type="entry name" value="homeodomain"/>
    <property type="match status" value="1"/>
</dbReference>
<keyword evidence="2 3" id="KW-0371">Homeobox</keyword>
<sequence>MAHMNQHQYPNFYNTEQEEIKVEIEDEQETALAEERRSVGESALGFFVEEPRYQGILYQQGDINLVICISIYITNPSQGSYQSPGELQLEGEETSVASIPQPAEVPVGAQIPGCAQVLEWAKIPPSAGVPHPRRNTRPRVRRGVTPWQLSELEGVFEDNQYPGEITKKDLARRLYMKVSEVHCWFKKRRAKYRKNQRLQMVKGASDGTQKISH</sequence>